<name>A0A8S5MD27_9CAUD</name>
<accession>A0A8S5MD27</accession>
<protein>
    <submittedName>
        <fullName evidence="2">Virion assembly protein</fullName>
    </submittedName>
</protein>
<feature type="region of interest" description="Disordered" evidence="1">
    <location>
        <begin position="1"/>
        <end position="69"/>
    </location>
</feature>
<organism evidence="2">
    <name type="scientific">Caudovirales sp. ctTqA28</name>
    <dbReference type="NCBI Taxonomy" id="2826775"/>
    <lineage>
        <taxon>Viruses</taxon>
        <taxon>Duplodnaviria</taxon>
        <taxon>Heunggongvirae</taxon>
        <taxon>Uroviricota</taxon>
        <taxon>Caudoviricetes</taxon>
    </lineage>
</organism>
<feature type="compositionally biased region" description="Gly residues" evidence="1">
    <location>
        <begin position="58"/>
        <end position="69"/>
    </location>
</feature>
<sequence>MSLSKPKTPAYNPPAAKPERQVDVEPEDIQLGDEASQDPTKRGKRSLMRPSGAMSGTNAGGTSGTGIAV</sequence>
<reference evidence="2" key="1">
    <citation type="journal article" date="2021" name="Proc. Natl. Acad. Sci. U.S.A.">
        <title>A Catalog of Tens of Thousands of Viruses from Human Metagenomes Reveals Hidden Associations with Chronic Diseases.</title>
        <authorList>
            <person name="Tisza M.J."/>
            <person name="Buck C.B."/>
        </authorList>
    </citation>
    <scope>NUCLEOTIDE SEQUENCE</scope>
    <source>
        <strain evidence="2">CtTqA28</strain>
    </source>
</reference>
<proteinExistence type="predicted"/>
<dbReference type="EMBL" id="BK014882">
    <property type="protein sequence ID" value="DAD80233.1"/>
    <property type="molecule type" value="Genomic_DNA"/>
</dbReference>
<evidence type="ECO:0000313" key="2">
    <source>
        <dbReference type="EMBL" id="DAD80233.1"/>
    </source>
</evidence>
<evidence type="ECO:0000256" key="1">
    <source>
        <dbReference type="SAM" id="MobiDB-lite"/>
    </source>
</evidence>